<dbReference type="GeneTree" id="ENSGT00960000186967"/>
<dbReference type="InterPro" id="IPR036179">
    <property type="entry name" value="Ig-like_dom_sf"/>
</dbReference>
<dbReference type="Gene3D" id="2.60.40.10">
    <property type="entry name" value="Immunoglobulins"/>
    <property type="match status" value="1"/>
</dbReference>
<dbReference type="OMA" id="CNATLIE"/>
<feature type="domain" description="T-cell receptor alpha chain constant" evidence="1">
    <location>
        <begin position="21"/>
        <end position="104"/>
    </location>
</feature>
<evidence type="ECO:0000259" key="1">
    <source>
        <dbReference type="Pfam" id="PF09291"/>
    </source>
</evidence>
<protein>
    <recommendedName>
        <fullName evidence="1">T-cell receptor alpha chain constant domain-containing protein</fullName>
    </recommendedName>
</protein>
<dbReference type="Ensembl" id="ENSSPUT00000008078.1">
    <property type="protein sequence ID" value="ENSSPUP00000007583.1"/>
    <property type="gene ID" value="ENSSPUG00000005864.1"/>
</dbReference>
<reference evidence="2" key="2">
    <citation type="submission" date="2025-09" db="UniProtKB">
        <authorList>
            <consortium name="Ensembl"/>
        </authorList>
    </citation>
    <scope>IDENTIFICATION</scope>
</reference>
<sequence>MMIFGIGTLLLIKPNIPTSEPAVYILKPNKEEENLSACLATDFGPNATISIGYNETEKMDFNASFVVVKNPESGTGEASYGVVHWAERDKSDCFVSYQNEHFHSEDSNDDVTTETCTVMEMDENFETDGRLNFLSFTVLGLRVIFLKGVAVNLLLTFRLWSS</sequence>
<reference evidence="2" key="1">
    <citation type="submission" date="2025-08" db="UniProtKB">
        <authorList>
            <consortium name="Ensembl"/>
        </authorList>
    </citation>
    <scope>IDENTIFICATION</scope>
</reference>
<keyword evidence="3" id="KW-1185">Reference proteome</keyword>
<dbReference type="InterPro" id="IPR013783">
    <property type="entry name" value="Ig-like_fold"/>
</dbReference>
<dbReference type="Pfam" id="PF09291">
    <property type="entry name" value="DUF1968"/>
    <property type="match status" value="1"/>
</dbReference>
<evidence type="ECO:0000313" key="3">
    <source>
        <dbReference type="Proteomes" id="UP000694392"/>
    </source>
</evidence>
<organism evidence="2 3">
    <name type="scientific">Sphenodon punctatus</name>
    <name type="common">Tuatara</name>
    <name type="synonym">Hatteria punctata</name>
    <dbReference type="NCBI Taxonomy" id="8508"/>
    <lineage>
        <taxon>Eukaryota</taxon>
        <taxon>Metazoa</taxon>
        <taxon>Chordata</taxon>
        <taxon>Craniata</taxon>
        <taxon>Vertebrata</taxon>
        <taxon>Euteleostomi</taxon>
        <taxon>Lepidosauria</taxon>
        <taxon>Sphenodontia</taxon>
        <taxon>Sphenodontidae</taxon>
        <taxon>Sphenodon</taxon>
    </lineage>
</organism>
<proteinExistence type="predicted"/>
<name>A0A8D0GKM7_SPHPU</name>
<dbReference type="SUPFAM" id="SSF48726">
    <property type="entry name" value="Immunoglobulin"/>
    <property type="match status" value="1"/>
</dbReference>
<evidence type="ECO:0000313" key="2">
    <source>
        <dbReference type="Ensembl" id="ENSSPUP00000007583.1"/>
    </source>
</evidence>
<accession>A0A8D0GKM7</accession>
<dbReference type="AlphaFoldDB" id="A0A8D0GKM7"/>
<dbReference type="InterPro" id="IPR015370">
    <property type="entry name" value="TCR_alpha_C"/>
</dbReference>
<dbReference type="Proteomes" id="UP000694392">
    <property type="component" value="Unplaced"/>
</dbReference>